<protein>
    <submittedName>
        <fullName evidence="3">(apollo) hypothetical protein</fullName>
    </submittedName>
</protein>
<dbReference type="AlphaFoldDB" id="A0A8S3X0Q4"/>
<dbReference type="GO" id="GO:0005634">
    <property type="term" value="C:nucleus"/>
    <property type="evidence" value="ECO:0007669"/>
    <property type="project" value="TreeGrafter"/>
</dbReference>
<proteinExistence type="predicted"/>
<sequence>MPRIYKPKPGCKQYKKYDEEIIKKALEELNYNHVKSIKSVADKYGISKSTLHRHHTNKNIKCPGGQTALTPDIEDLLVENLNTCAEWGYPLDTTDLRYLVKMYLDTQGIVHKKFKNNLPGIDYTNGFLKRHKNKISKRLCQNIKRSRAAVSPESIQTYFCELKKSLENVPATNIINYDETNLSDDPGRKKVIVKRGCKYPERVVNHSKGSTSLMMACTGSGELLPPYIVYKASHLYNTWVENGPEGARYNRSKSGWFDGDIFKDWIETTVVSFFENKEGKKILIGDNLSSHLSVDLIKFCKERNIHFVFLPANSTHITQPLDLAFFRPMKLAWRQLLDKWKNTDGRMLTSEPKGCFPRLLKLLIDQLKPNSEKNIKAGFRKAGIIPLNANEVLSRLPTLNQEADTNKNAVDESFLKILKEMRFSTMKIREPKCKKKLEVVSGRSVCGNDVEMMPEEEIPKIWKFGGYKGKGKGKKSKTPTQSQEVTNRNVPDEPNDRKEHQRATKTFNLLCLKTNQQVDDERWDGKENVMPILPEAGPSRDVIGQYVKNTDESDKSVVFQNILREKDSGSFNVEDMPIVFADSLDLQYQDEVTISSSDFLKQEEIKKDTKKKKEIKIISDIKLPLPPPKKKKRCLTNYYKNESEILKILEDDE</sequence>
<gene>
    <name evidence="3" type="ORF">PAPOLLO_LOCUS12157</name>
</gene>
<dbReference type="InterPro" id="IPR050863">
    <property type="entry name" value="CenT-Element_Derived"/>
</dbReference>
<dbReference type="EMBL" id="CAJQZP010000885">
    <property type="protein sequence ID" value="CAG4991645.1"/>
    <property type="molecule type" value="Genomic_DNA"/>
</dbReference>
<dbReference type="Pfam" id="PF03184">
    <property type="entry name" value="DDE_1"/>
    <property type="match status" value="1"/>
</dbReference>
<name>A0A8S3X0Q4_PARAO</name>
<dbReference type="InterPro" id="IPR004875">
    <property type="entry name" value="DDE_SF_endonuclease_dom"/>
</dbReference>
<dbReference type="PANTHER" id="PTHR19303">
    <property type="entry name" value="TRANSPOSON"/>
    <property type="match status" value="1"/>
</dbReference>
<organism evidence="3 4">
    <name type="scientific">Parnassius apollo</name>
    <name type="common">Apollo butterfly</name>
    <name type="synonym">Papilio apollo</name>
    <dbReference type="NCBI Taxonomy" id="110799"/>
    <lineage>
        <taxon>Eukaryota</taxon>
        <taxon>Metazoa</taxon>
        <taxon>Ecdysozoa</taxon>
        <taxon>Arthropoda</taxon>
        <taxon>Hexapoda</taxon>
        <taxon>Insecta</taxon>
        <taxon>Pterygota</taxon>
        <taxon>Neoptera</taxon>
        <taxon>Endopterygota</taxon>
        <taxon>Lepidoptera</taxon>
        <taxon>Glossata</taxon>
        <taxon>Ditrysia</taxon>
        <taxon>Papilionoidea</taxon>
        <taxon>Papilionidae</taxon>
        <taxon>Parnassiinae</taxon>
        <taxon>Parnassini</taxon>
        <taxon>Parnassius</taxon>
        <taxon>Parnassius</taxon>
    </lineage>
</organism>
<evidence type="ECO:0000313" key="3">
    <source>
        <dbReference type="EMBL" id="CAG4991645.1"/>
    </source>
</evidence>
<keyword evidence="4" id="KW-1185">Reference proteome</keyword>
<feature type="domain" description="DDE-1" evidence="2">
    <location>
        <begin position="212"/>
        <end position="341"/>
    </location>
</feature>
<evidence type="ECO:0000256" key="1">
    <source>
        <dbReference type="SAM" id="MobiDB-lite"/>
    </source>
</evidence>
<accession>A0A8S3X0Q4</accession>
<dbReference type="Proteomes" id="UP000691718">
    <property type="component" value="Unassembled WGS sequence"/>
</dbReference>
<evidence type="ECO:0000313" key="4">
    <source>
        <dbReference type="Proteomes" id="UP000691718"/>
    </source>
</evidence>
<feature type="compositionally biased region" description="Polar residues" evidence="1">
    <location>
        <begin position="478"/>
        <end position="489"/>
    </location>
</feature>
<dbReference type="PANTHER" id="PTHR19303:SF74">
    <property type="entry name" value="POGO TRANSPOSABLE ELEMENT WITH KRAB DOMAIN"/>
    <property type="match status" value="1"/>
</dbReference>
<evidence type="ECO:0000259" key="2">
    <source>
        <dbReference type="Pfam" id="PF03184"/>
    </source>
</evidence>
<comment type="caution">
    <text evidence="3">The sequence shown here is derived from an EMBL/GenBank/DDBJ whole genome shotgun (WGS) entry which is preliminary data.</text>
</comment>
<reference evidence="3" key="1">
    <citation type="submission" date="2021-04" db="EMBL/GenBank/DDBJ databases">
        <authorList>
            <person name="Tunstrom K."/>
        </authorList>
    </citation>
    <scope>NUCLEOTIDE SEQUENCE</scope>
</reference>
<dbReference type="OrthoDB" id="10065929at2759"/>
<dbReference type="GO" id="GO:0003677">
    <property type="term" value="F:DNA binding"/>
    <property type="evidence" value="ECO:0007669"/>
    <property type="project" value="TreeGrafter"/>
</dbReference>
<feature type="region of interest" description="Disordered" evidence="1">
    <location>
        <begin position="469"/>
        <end position="501"/>
    </location>
</feature>
<feature type="compositionally biased region" description="Basic and acidic residues" evidence="1">
    <location>
        <begin position="490"/>
        <end position="501"/>
    </location>
</feature>